<dbReference type="Pfam" id="PF04389">
    <property type="entry name" value="Peptidase_M28"/>
    <property type="match status" value="1"/>
</dbReference>
<dbReference type="AlphaFoldDB" id="A0A023BVQ7"/>
<dbReference type="Proteomes" id="UP000023541">
    <property type="component" value="Unassembled WGS sequence"/>
</dbReference>
<dbReference type="SUPFAM" id="SSF53187">
    <property type="entry name" value="Zn-dependent exopeptidases"/>
    <property type="match status" value="1"/>
</dbReference>
<dbReference type="eggNOG" id="COG0740">
    <property type="taxonomic scope" value="Bacteria"/>
</dbReference>
<evidence type="ECO:0000313" key="4">
    <source>
        <dbReference type="Proteomes" id="UP000023541"/>
    </source>
</evidence>
<accession>A0A023BVQ7</accession>
<name>A0A023BVQ7_9FLAO</name>
<organism evidence="3 4">
    <name type="scientific">Aquimarina atlantica</name>
    <dbReference type="NCBI Taxonomy" id="1317122"/>
    <lineage>
        <taxon>Bacteria</taxon>
        <taxon>Pseudomonadati</taxon>
        <taxon>Bacteroidota</taxon>
        <taxon>Flavobacteriia</taxon>
        <taxon>Flavobacteriales</taxon>
        <taxon>Flavobacteriaceae</taxon>
        <taxon>Aquimarina</taxon>
    </lineage>
</organism>
<sequence>MKKGIIAFVAIIIVAIVTLYFFPQILYTTSFGQRILMKMEGDQVAEFYFKENQTTKDTLYMNGVIYSNTLYDIKEILFENPEVTTLVMEEVPGSIDDEINLLASREIRKHHINTYIPKNGMVASGGTDMFLAGEKRNIHVTAKLGVHSWSGEDSVALDFPKDHEEHKKYLNYYTEMNIPTAFYWYTLEAAPADSIHWMTANEIKKYDVVTDSGIETTELLDIQRQISSDQYLGRGTGNNQKAQDFIRSYFKDIGLEKLDADYDSHFTFKDRKTKKERTGTNFIGYVKGKTYPKKYIVIGAHYDHLGVINDTIYNGADDNASGTSALLILAKYFSKNQPQHSILFAAFDAEELGLFGSKHFVDNPPVLLSDIKLNINMDMISRNPKNEIYVVGTYPYPQFKPIIESIAKDGPLTVSYGHDDPEDKTKDYWMFSSDNGPFFRKGIPNITFSEEDHPGYHQASDDVEEIHPEYYKNVAKLIQKSIEAIDQNFPNSKQ</sequence>
<dbReference type="GO" id="GO:0006508">
    <property type="term" value="P:proteolysis"/>
    <property type="evidence" value="ECO:0007669"/>
    <property type="project" value="InterPro"/>
</dbReference>
<dbReference type="SUPFAM" id="SSF52096">
    <property type="entry name" value="ClpP/crotonase"/>
    <property type="match status" value="1"/>
</dbReference>
<keyword evidence="1" id="KW-1133">Transmembrane helix</keyword>
<keyword evidence="4" id="KW-1185">Reference proteome</keyword>
<dbReference type="InterPro" id="IPR029045">
    <property type="entry name" value="ClpP/crotonase-like_dom_sf"/>
</dbReference>
<dbReference type="InterPro" id="IPR045175">
    <property type="entry name" value="M28_fam"/>
</dbReference>
<gene>
    <name evidence="3" type="ORF">ATO12_14470</name>
</gene>
<dbReference type="EMBL" id="AQRA01000004">
    <property type="protein sequence ID" value="EZH74076.1"/>
    <property type="molecule type" value="Genomic_DNA"/>
</dbReference>
<dbReference type="InterPro" id="IPR007484">
    <property type="entry name" value="Peptidase_M28"/>
</dbReference>
<dbReference type="GO" id="GO:0008235">
    <property type="term" value="F:metalloexopeptidase activity"/>
    <property type="evidence" value="ECO:0007669"/>
    <property type="project" value="InterPro"/>
</dbReference>
<proteinExistence type="predicted"/>
<keyword evidence="1" id="KW-0472">Membrane</keyword>
<dbReference type="Gene3D" id="3.40.630.10">
    <property type="entry name" value="Zn peptidases"/>
    <property type="match status" value="1"/>
</dbReference>
<dbReference type="eggNOG" id="COG2234">
    <property type="taxonomic scope" value="Bacteria"/>
</dbReference>
<evidence type="ECO:0000259" key="2">
    <source>
        <dbReference type="Pfam" id="PF04389"/>
    </source>
</evidence>
<comment type="caution">
    <text evidence="3">The sequence shown here is derived from an EMBL/GenBank/DDBJ whole genome shotgun (WGS) entry which is preliminary data.</text>
</comment>
<dbReference type="RefSeq" id="WP_051575729.1">
    <property type="nucleotide sequence ID" value="NZ_AQRA01000004.1"/>
</dbReference>
<dbReference type="STRING" id="1317122.ATO12_14470"/>
<evidence type="ECO:0000313" key="3">
    <source>
        <dbReference type="EMBL" id="EZH74076.1"/>
    </source>
</evidence>
<dbReference type="PANTHER" id="PTHR12147:SF26">
    <property type="entry name" value="PEPTIDASE M28 DOMAIN-CONTAINING PROTEIN"/>
    <property type="match status" value="1"/>
</dbReference>
<reference evidence="3 4" key="1">
    <citation type="submission" date="2014-04" db="EMBL/GenBank/DDBJ databases">
        <title>Aquimarina sp. 22II-S11-z7 Genome Sequencing.</title>
        <authorList>
            <person name="Lai Q."/>
        </authorList>
    </citation>
    <scope>NUCLEOTIDE SEQUENCE [LARGE SCALE GENOMIC DNA]</scope>
    <source>
        <strain evidence="3 4">22II-S11-z7</strain>
    </source>
</reference>
<protein>
    <recommendedName>
        <fullName evidence="2">Peptidase M28 domain-containing protein</fullName>
    </recommendedName>
</protein>
<feature type="transmembrane region" description="Helical" evidence="1">
    <location>
        <begin position="6"/>
        <end position="29"/>
    </location>
</feature>
<keyword evidence="1" id="KW-0812">Transmembrane</keyword>
<evidence type="ECO:0000256" key="1">
    <source>
        <dbReference type="SAM" id="Phobius"/>
    </source>
</evidence>
<dbReference type="OrthoDB" id="9778250at2"/>
<dbReference type="PANTHER" id="PTHR12147">
    <property type="entry name" value="METALLOPEPTIDASE M28 FAMILY MEMBER"/>
    <property type="match status" value="1"/>
</dbReference>
<feature type="domain" description="Peptidase M28" evidence="2">
    <location>
        <begin position="281"/>
        <end position="479"/>
    </location>
</feature>